<gene>
    <name evidence="2" type="ORF">ASPCADRAFT_209278</name>
</gene>
<organism evidence="2 3">
    <name type="scientific">Aspergillus carbonarius (strain ITEM 5010)</name>
    <dbReference type="NCBI Taxonomy" id="602072"/>
    <lineage>
        <taxon>Eukaryota</taxon>
        <taxon>Fungi</taxon>
        <taxon>Dikarya</taxon>
        <taxon>Ascomycota</taxon>
        <taxon>Pezizomycotina</taxon>
        <taxon>Eurotiomycetes</taxon>
        <taxon>Eurotiomycetidae</taxon>
        <taxon>Eurotiales</taxon>
        <taxon>Aspergillaceae</taxon>
        <taxon>Aspergillus</taxon>
        <taxon>Aspergillus subgen. Circumdati</taxon>
    </lineage>
</organism>
<evidence type="ECO:0000313" key="3">
    <source>
        <dbReference type="Proteomes" id="UP000188318"/>
    </source>
</evidence>
<dbReference type="VEuPathDB" id="FungiDB:ASPCADRAFT_209278"/>
<evidence type="ECO:0000256" key="1">
    <source>
        <dbReference type="SAM" id="MobiDB-lite"/>
    </source>
</evidence>
<dbReference type="OrthoDB" id="3350591at2759"/>
<protein>
    <submittedName>
        <fullName evidence="2">Uncharacterized protein</fullName>
    </submittedName>
</protein>
<feature type="region of interest" description="Disordered" evidence="1">
    <location>
        <begin position="67"/>
        <end position="87"/>
    </location>
</feature>
<dbReference type="AlphaFoldDB" id="A0A1R3RFR4"/>
<dbReference type="InterPro" id="IPR022085">
    <property type="entry name" value="OpdG"/>
</dbReference>
<reference evidence="3" key="1">
    <citation type="journal article" date="2017" name="Genome Biol.">
        <title>Comparative genomics reveals high biological diversity and specific adaptations in the industrially and medically important fungal genus Aspergillus.</title>
        <authorList>
            <person name="de Vries R.P."/>
            <person name="Riley R."/>
            <person name="Wiebenga A."/>
            <person name="Aguilar-Osorio G."/>
            <person name="Amillis S."/>
            <person name="Uchima C.A."/>
            <person name="Anderluh G."/>
            <person name="Asadollahi M."/>
            <person name="Askin M."/>
            <person name="Barry K."/>
            <person name="Battaglia E."/>
            <person name="Bayram O."/>
            <person name="Benocci T."/>
            <person name="Braus-Stromeyer S.A."/>
            <person name="Caldana C."/>
            <person name="Canovas D."/>
            <person name="Cerqueira G.C."/>
            <person name="Chen F."/>
            <person name="Chen W."/>
            <person name="Choi C."/>
            <person name="Clum A."/>
            <person name="Dos Santos R.A."/>
            <person name="Damasio A.R."/>
            <person name="Diallinas G."/>
            <person name="Emri T."/>
            <person name="Fekete E."/>
            <person name="Flipphi M."/>
            <person name="Freyberg S."/>
            <person name="Gallo A."/>
            <person name="Gournas C."/>
            <person name="Habgood R."/>
            <person name="Hainaut M."/>
            <person name="Harispe M.L."/>
            <person name="Henrissat B."/>
            <person name="Hilden K.S."/>
            <person name="Hope R."/>
            <person name="Hossain A."/>
            <person name="Karabika E."/>
            <person name="Karaffa L."/>
            <person name="Karanyi Z."/>
            <person name="Krasevec N."/>
            <person name="Kuo A."/>
            <person name="Kusch H."/>
            <person name="LaButti K."/>
            <person name="Lagendijk E.L."/>
            <person name="Lapidus A."/>
            <person name="Levasseur A."/>
            <person name="Lindquist E."/>
            <person name="Lipzen A."/>
            <person name="Logrieco A.F."/>
            <person name="MacCabe A."/>
            <person name="Maekelae M.R."/>
            <person name="Malavazi I."/>
            <person name="Melin P."/>
            <person name="Meyer V."/>
            <person name="Mielnichuk N."/>
            <person name="Miskei M."/>
            <person name="Molnar A.P."/>
            <person name="Mule G."/>
            <person name="Ngan C.Y."/>
            <person name="Orejas M."/>
            <person name="Orosz E."/>
            <person name="Ouedraogo J.P."/>
            <person name="Overkamp K.M."/>
            <person name="Park H.-S."/>
            <person name="Perrone G."/>
            <person name="Piumi F."/>
            <person name="Punt P.J."/>
            <person name="Ram A.F."/>
            <person name="Ramon A."/>
            <person name="Rauscher S."/>
            <person name="Record E."/>
            <person name="Riano-Pachon D.M."/>
            <person name="Robert V."/>
            <person name="Roehrig J."/>
            <person name="Ruller R."/>
            <person name="Salamov A."/>
            <person name="Salih N.S."/>
            <person name="Samson R.A."/>
            <person name="Sandor E."/>
            <person name="Sanguinetti M."/>
            <person name="Schuetze T."/>
            <person name="Sepcic K."/>
            <person name="Shelest E."/>
            <person name="Sherlock G."/>
            <person name="Sophianopoulou V."/>
            <person name="Squina F.M."/>
            <person name="Sun H."/>
            <person name="Susca A."/>
            <person name="Todd R.B."/>
            <person name="Tsang A."/>
            <person name="Unkles S.E."/>
            <person name="van de Wiele N."/>
            <person name="van Rossen-Uffink D."/>
            <person name="Oliveira J.V."/>
            <person name="Vesth T.C."/>
            <person name="Visser J."/>
            <person name="Yu J.-H."/>
            <person name="Zhou M."/>
            <person name="Andersen M.R."/>
            <person name="Archer D.B."/>
            <person name="Baker S.E."/>
            <person name="Benoit I."/>
            <person name="Brakhage A.A."/>
            <person name="Braus G.H."/>
            <person name="Fischer R."/>
            <person name="Frisvad J.C."/>
            <person name="Goldman G.H."/>
            <person name="Houbraken J."/>
            <person name="Oakley B."/>
            <person name="Pocsi I."/>
            <person name="Scazzocchio C."/>
            <person name="Seiboth B."/>
            <person name="vanKuyk P.A."/>
            <person name="Wortman J."/>
            <person name="Dyer P.S."/>
            <person name="Grigoriev I.V."/>
        </authorList>
    </citation>
    <scope>NUCLEOTIDE SEQUENCE [LARGE SCALE GENOMIC DNA]</scope>
    <source>
        <strain evidence="3">ITEM 5010</strain>
    </source>
</reference>
<dbReference type="Proteomes" id="UP000188318">
    <property type="component" value="Unassembled WGS sequence"/>
</dbReference>
<proteinExistence type="predicted"/>
<evidence type="ECO:0000313" key="2">
    <source>
        <dbReference type="EMBL" id="OOF93326.1"/>
    </source>
</evidence>
<feature type="compositionally biased region" description="Basic and acidic residues" evidence="1">
    <location>
        <begin position="67"/>
        <end position="79"/>
    </location>
</feature>
<dbReference type="OMA" id="WSMERWR"/>
<dbReference type="EMBL" id="KV907504">
    <property type="protein sequence ID" value="OOF93326.1"/>
    <property type="molecule type" value="Genomic_DNA"/>
</dbReference>
<accession>A0A1R3RFR4</accession>
<dbReference type="Pfam" id="PF12311">
    <property type="entry name" value="DUF3632"/>
    <property type="match status" value="1"/>
</dbReference>
<dbReference type="STRING" id="602072.A0A1R3RFR4"/>
<sequence>MDIEITPLDLNLFQVWDDDEDLWYKNLLVALVQGDQTPTQVAIKIDTYITQASIKQQAVHQQYLVHDKKTRTTSEKNKDEEEELVGPPNPDVHILMIMQWVARLCTAFPPGHVGQDRIIAFLEALRALPRHEVVKASLPKAEGEPEDDEYVYGRLEMWPFGKDWLTVVEEFRYVEEEIIYRVYPGLPPPPTERDIRYRNSQSALARLTALGLVDFQLYSVLTMIIPSFHSWYPDLDNGQEEGFNWLTGYVIAGAQWIIQPDAGRYVYRECKKVAKAVSVSPKLSWSMESWQQWKQQFAFVAGEERVGVRARELAQLAYQQMLALEREDEGSALVASA</sequence>
<name>A0A1R3RFR4_ASPC5</name>
<keyword evidence="3" id="KW-1185">Reference proteome</keyword>